<keyword evidence="11" id="KW-0472">Membrane</keyword>
<evidence type="ECO:0000256" key="3">
    <source>
        <dbReference type="ARBA" id="ARBA00004586"/>
    </source>
</evidence>
<dbReference type="InterPro" id="IPR029006">
    <property type="entry name" value="ADF-H/Gelsolin-like_dom_sf"/>
</dbReference>
<evidence type="ECO:0000256" key="4">
    <source>
        <dbReference type="ARBA" id="ARBA00008334"/>
    </source>
</evidence>
<evidence type="ECO:0000256" key="2">
    <source>
        <dbReference type="ARBA" id="ARBA00004496"/>
    </source>
</evidence>
<feature type="domain" description="Zinc finger Sec23/Sec24-type" evidence="14">
    <location>
        <begin position="250"/>
        <end position="286"/>
    </location>
</feature>
<dbReference type="RefSeq" id="XP_064850254.1">
    <property type="nucleotide sequence ID" value="XM_064994182.1"/>
</dbReference>
<dbReference type="Gene3D" id="2.60.40.1670">
    <property type="entry name" value="beta-sandwich domain of Sec23/24"/>
    <property type="match status" value="1"/>
</dbReference>
<dbReference type="SUPFAM" id="SSF81811">
    <property type="entry name" value="Helical domain of Sec23/24"/>
    <property type="match status" value="1"/>
</dbReference>
<evidence type="ECO:0000256" key="5">
    <source>
        <dbReference type="ARBA" id="ARBA00022448"/>
    </source>
</evidence>
<dbReference type="EMBL" id="BTFZ01000001">
    <property type="protein sequence ID" value="GMM33254.1"/>
    <property type="molecule type" value="Genomic_DNA"/>
</dbReference>
<dbReference type="GO" id="GO:0008270">
    <property type="term" value="F:zinc ion binding"/>
    <property type="evidence" value="ECO:0007669"/>
    <property type="project" value="InterPro"/>
</dbReference>
<dbReference type="GO" id="GO:0090110">
    <property type="term" value="P:COPII-coated vesicle cargo loading"/>
    <property type="evidence" value="ECO:0007669"/>
    <property type="project" value="TreeGrafter"/>
</dbReference>
<dbReference type="CDD" id="cd01479">
    <property type="entry name" value="Sec24-like"/>
    <property type="match status" value="1"/>
</dbReference>
<organism evidence="18 19">
    <name type="scientific">Saccharomycopsis crataegensis</name>
    <dbReference type="NCBI Taxonomy" id="43959"/>
    <lineage>
        <taxon>Eukaryota</taxon>
        <taxon>Fungi</taxon>
        <taxon>Dikarya</taxon>
        <taxon>Ascomycota</taxon>
        <taxon>Saccharomycotina</taxon>
        <taxon>Saccharomycetes</taxon>
        <taxon>Saccharomycopsidaceae</taxon>
        <taxon>Saccharomycopsis</taxon>
    </lineage>
</organism>
<keyword evidence="7" id="KW-0256">Endoplasmic reticulum</keyword>
<dbReference type="Pfam" id="PF04810">
    <property type="entry name" value="zf-Sec23_Sec24"/>
    <property type="match status" value="1"/>
</dbReference>
<evidence type="ECO:0000259" key="14">
    <source>
        <dbReference type="Pfam" id="PF04810"/>
    </source>
</evidence>
<dbReference type="InterPro" id="IPR006900">
    <property type="entry name" value="Sec23/24_helical_dom"/>
</dbReference>
<dbReference type="Pfam" id="PF08033">
    <property type="entry name" value="Sec23_BS"/>
    <property type="match status" value="1"/>
</dbReference>
<sequence>MSHKRRAYPKTGYDYQQQAPAFQPQYGAAGVPPAASGVGYSGQPTNPAYGGAPAGPSVITPAGTPGYPGAAAGTPNAPGGVSYFQPAGGVQQPAYGANVDQATQAFQQMNIGGAAGSPYGGIPPAAGAPAQQQYSDNQPQPIGGFGFQGAPVGVGSNNQLYPTDLLRELPPPISDLSLPPPPIVLPQNASVTQNPESNASYEYFRSTMNSIPTTNSLLKKTKLPLAVVVRPYISLHDSEKPIPVVSDTLISRCRRCRSYINPFISFVESGRRWRCNFCNLLNDTPTGFDYNGATGQQLNRFERSELNYGVVDFVAPSEYMVRPPQPLVYVFVLEVTKQAVASGLLATAARTILESLDRIPNKDGRTRIAIMAVDSSLHFFNIPNSKEKTDTEGGEKEGEDEEEEEESEPEMLVVSDLEEPFLPIPEGLLVNLSQARSNVEKLLNNMNNMFIQNNEIKFALGPALKSAHKLVQSLGGKIVVVSSTLPNVGLGQLKVRDEESVTGKPKEASALLTSANAFYKSFAVECNKSQVTVDMFLASSSYQDVASLSNLPRYTAGQTHFYPAWSAAKEEDVTKFSKELSAHLSMDISLEAVLRVRGSNGLRMSAFYGNFFNRSSDLCSFPTFPRDQSYVIEMSIEEHITKPTVALQAAVLHTTSFGERRIRVLTLTIPTTVNINEVYASADQLAIASYYTHKAVEKVLSSSLQDARDLLNKYLLDILTVYKKELVSGNYGTASPLQLSTNLKMLPLLLHSLQKHIGLRTGRVPSDHRSAGLNLLSSAPIPKLIKSIYPTIYSLHDMPDEAGLPAVVEDGETATSGEIVMPAGINDTASSLQSYGLYLIDNSSELFLWVGGDAVPQLTEDVFGIPDIYQIAIGKTELPVVEGSEFNERIRNIIGKIREDFSSITWQNLYVVRGGSASEPVNQANARELVALRMWALSELVEDRSNNTASYREFLGSMREKIAN</sequence>
<dbReference type="InterPro" id="IPR007123">
    <property type="entry name" value="Gelsolin-like_dom"/>
</dbReference>
<dbReference type="Proteomes" id="UP001360560">
    <property type="component" value="Unassembled WGS sequence"/>
</dbReference>
<feature type="domain" description="Gelsolin-like" evidence="13">
    <location>
        <begin position="820"/>
        <end position="893"/>
    </location>
</feature>
<evidence type="ECO:0000256" key="10">
    <source>
        <dbReference type="ARBA" id="ARBA00023034"/>
    </source>
</evidence>
<dbReference type="InterPro" id="IPR036174">
    <property type="entry name" value="Znf_Sec23_Sec24_sf"/>
</dbReference>
<dbReference type="GeneID" id="90071233"/>
<dbReference type="SUPFAM" id="SSF82919">
    <property type="entry name" value="Zn-finger domain of Sec23/24"/>
    <property type="match status" value="1"/>
</dbReference>
<dbReference type="Pfam" id="PF04815">
    <property type="entry name" value="Sec23_helical"/>
    <property type="match status" value="1"/>
</dbReference>
<dbReference type="Pfam" id="PF04811">
    <property type="entry name" value="Sec23_trunk"/>
    <property type="match status" value="1"/>
</dbReference>
<comment type="subcellular location">
    <subcellularLocation>
        <location evidence="2">Cytoplasm</location>
    </subcellularLocation>
    <subcellularLocation>
        <location evidence="3">Endoplasmic reticulum membrane</location>
    </subcellularLocation>
    <subcellularLocation>
        <location evidence="1">Golgi apparatus membrane</location>
    </subcellularLocation>
</comment>
<dbReference type="InterPro" id="IPR036175">
    <property type="entry name" value="Sec23/24_helical_dom_sf"/>
</dbReference>
<dbReference type="GO" id="GO:0030127">
    <property type="term" value="C:COPII vesicle coat"/>
    <property type="evidence" value="ECO:0007669"/>
    <property type="project" value="InterPro"/>
</dbReference>
<dbReference type="InterPro" id="IPR006895">
    <property type="entry name" value="Znf_Sec23_Sec24"/>
</dbReference>
<feature type="domain" description="Sec23/Sec24 helical" evidence="16">
    <location>
        <begin position="683"/>
        <end position="785"/>
    </location>
</feature>
<evidence type="ECO:0000259" key="17">
    <source>
        <dbReference type="Pfam" id="PF08033"/>
    </source>
</evidence>
<dbReference type="Gene3D" id="2.30.30.380">
    <property type="entry name" value="Zn-finger domain of Sec23/24"/>
    <property type="match status" value="1"/>
</dbReference>
<dbReference type="FunFam" id="3.40.20.10:FF:000049">
    <property type="entry name" value="Vesicle coat component"/>
    <property type="match status" value="1"/>
</dbReference>
<keyword evidence="5" id="KW-0813">Transport</keyword>
<keyword evidence="8" id="KW-0931">ER-Golgi transport</keyword>
<dbReference type="PANTHER" id="PTHR13803">
    <property type="entry name" value="SEC24-RELATED PROTEIN"/>
    <property type="match status" value="1"/>
</dbReference>
<feature type="compositionally biased region" description="Low complexity" evidence="12">
    <location>
        <begin position="24"/>
        <end position="38"/>
    </location>
</feature>
<keyword evidence="6" id="KW-0963">Cytoplasm</keyword>
<evidence type="ECO:0000256" key="7">
    <source>
        <dbReference type="ARBA" id="ARBA00022824"/>
    </source>
</evidence>
<dbReference type="Pfam" id="PF00626">
    <property type="entry name" value="Gelsolin"/>
    <property type="match status" value="1"/>
</dbReference>
<evidence type="ECO:0000313" key="19">
    <source>
        <dbReference type="Proteomes" id="UP001360560"/>
    </source>
</evidence>
<dbReference type="SUPFAM" id="SSF82754">
    <property type="entry name" value="C-terminal, gelsolin-like domain of Sec23/24"/>
    <property type="match status" value="1"/>
</dbReference>
<proteinExistence type="inferred from homology"/>
<feature type="domain" description="Sec23/Sec24 trunk" evidence="15">
    <location>
        <begin position="324"/>
        <end position="583"/>
    </location>
</feature>
<dbReference type="InterPro" id="IPR012990">
    <property type="entry name" value="Beta-sandwich_Sec23_24"/>
</dbReference>
<evidence type="ECO:0000259" key="16">
    <source>
        <dbReference type="Pfam" id="PF04815"/>
    </source>
</evidence>
<feature type="region of interest" description="Disordered" evidence="12">
    <location>
        <begin position="24"/>
        <end position="45"/>
    </location>
</feature>
<comment type="caution">
    <text evidence="18">The sequence shown here is derived from an EMBL/GenBank/DDBJ whole genome shotgun (WGS) entry which is preliminary data.</text>
</comment>
<dbReference type="InterPro" id="IPR036180">
    <property type="entry name" value="Gelsolin-like_dom_sf"/>
</dbReference>
<evidence type="ECO:0000256" key="12">
    <source>
        <dbReference type="SAM" id="MobiDB-lite"/>
    </source>
</evidence>
<feature type="region of interest" description="Disordered" evidence="12">
    <location>
        <begin position="383"/>
        <end position="409"/>
    </location>
</feature>
<evidence type="ECO:0000256" key="6">
    <source>
        <dbReference type="ARBA" id="ARBA00022490"/>
    </source>
</evidence>
<evidence type="ECO:0000256" key="11">
    <source>
        <dbReference type="ARBA" id="ARBA00023136"/>
    </source>
</evidence>
<evidence type="ECO:0000259" key="13">
    <source>
        <dbReference type="Pfam" id="PF00626"/>
    </source>
</evidence>
<dbReference type="SUPFAM" id="SSF53300">
    <property type="entry name" value="vWA-like"/>
    <property type="match status" value="1"/>
</dbReference>
<evidence type="ECO:0000256" key="9">
    <source>
        <dbReference type="ARBA" id="ARBA00022927"/>
    </source>
</evidence>
<dbReference type="SUPFAM" id="SSF81995">
    <property type="entry name" value="beta-sandwich domain of Sec23/24"/>
    <property type="match status" value="1"/>
</dbReference>
<dbReference type="GO" id="GO:0070971">
    <property type="term" value="C:endoplasmic reticulum exit site"/>
    <property type="evidence" value="ECO:0007669"/>
    <property type="project" value="TreeGrafter"/>
</dbReference>
<evidence type="ECO:0000256" key="8">
    <source>
        <dbReference type="ARBA" id="ARBA00022892"/>
    </source>
</evidence>
<gene>
    <name evidence="18" type="ORF">DASC09_005790</name>
</gene>
<dbReference type="AlphaFoldDB" id="A0AAV5QFY2"/>
<comment type="similarity">
    <text evidence="4">Belongs to the SEC23/SEC24 family. SEC24 subfamily.</text>
</comment>
<reference evidence="18 19" key="1">
    <citation type="journal article" date="2023" name="Elife">
        <title>Identification of key yeast species and microbe-microbe interactions impacting larval growth of Drosophila in the wild.</title>
        <authorList>
            <person name="Mure A."/>
            <person name="Sugiura Y."/>
            <person name="Maeda R."/>
            <person name="Honda K."/>
            <person name="Sakurai N."/>
            <person name="Takahashi Y."/>
            <person name="Watada M."/>
            <person name="Katoh T."/>
            <person name="Gotoh A."/>
            <person name="Gotoh Y."/>
            <person name="Taniguchi I."/>
            <person name="Nakamura K."/>
            <person name="Hayashi T."/>
            <person name="Katayama T."/>
            <person name="Uemura T."/>
            <person name="Hattori Y."/>
        </authorList>
    </citation>
    <scope>NUCLEOTIDE SEQUENCE [LARGE SCALE GENOMIC DNA]</scope>
    <source>
        <strain evidence="18 19">SC-9</strain>
    </source>
</reference>
<accession>A0AAV5QFY2</accession>
<keyword evidence="9" id="KW-0653">Protein transport</keyword>
<protein>
    <submittedName>
        <fullName evidence="18">COPII subunit</fullName>
    </submittedName>
</protein>
<dbReference type="GO" id="GO:0006886">
    <property type="term" value="P:intracellular protein transport"/>
    <property type="evidence" value="ECO:0007669"/>
    <property type="project" value="InterPro"/>
</dbReference>
<dbReference type="InterPro" id="IPR036465">
    <property type="entry name" value="vWFA_dom_sf"/>
</dbReference>
<dbReference type="GO" id="GO:0000149">
    <property type="term" value="F:SNARE binding"/>
    <property type="evidence" value="ECO:0007669"/>
    <property type="project" value="TreeGrafter"/>
</dbReference>
<feature type="compositionally biased region" description="Acidic residues" evidence="12">
    <location>
        <begin position="397"/>
        <end position="409"/>
    </location>
</feature>
<dbReference type="InterPro" id="IPR041742">
    <property type="entry name" value="Sec24-like_trunk_dom"/>
</dbReference>
<dbReference type="Gene3D" id="3.40.50.410">
    <property type="entry name" value="von Willebrand factor, type A domain"/>
    <property type="match status" value="1"/>
</dbReference>
<keyword evidence="10" id="KW-0333">Golgi apparatus</keyword>
<dbReference type="PANTHER" id="PTHR13803:SF39">
    <property type="entry name" value="SECRETORY 24AB, ISOFORM A"/>
    <property type="match status" value="1"/>
</dbReference>
<evidence type="ECO:0000256" key="1">
    <source>
        <dbReference type="ARBA" id="ARBA00004394"/>
    </source>
</evidence>
<dbReference type="InterPro" id="IPR006896">
    <property type="entry name" value="Sec23/24_trunk_dom"/>
</dbReference>
<name>A0AAV5QFY2_9ASCO</name>
<dbReference type="InterPro" id="IPR050550">
    <property type="entry name" value="SEC23_SEC24_subfamily"/>
</dbReference>
<evidence type="ECO:0000259" key="15">
    <source>
        <dbReference type="Pfam" id="PF04811"/>
    </source>
</evidence>
<feature type="compositionally biased region" description="Basic and acidic residues" evidence="12">
    <location>
        <begin position="385"/>
        <end position="396"/>
    </location>
</feature>
<keyword evidence="19" id="KW-1185">Reference proteome</keyword>
<dbReference type="Gene3D" id="1.20.120.730">
    <property type="entry name" value="Sec23/Sec24 helical domain"/>
    <property type="match status" value="1"/>
</dbReference>
<dbReference type="GO" id="GO:0005789">
    <property type="term" value="C:endoplasmic reticulum membrane"/>
    <property type="evidence" value="ECO:0007669"/>
    <property type="project" value="UniProtKB-SubCell"/>
</dbReference>
<evidence type="ECO:0000313" key="18">
    <source>
        <dbReference type="EMBL" id="GMM33254.1"/>
    </source>
</evidence>
<dbReference type="GO" id="GO:0000139">
    <property type="term" value="C:Golgi membrane"/>
    <property type="evidence" value="ECO:0007669"/>
    <property type="project" value="UniProtKB-SubCell"/>
</dbReference>
<dbReference type="Gene3D" id="3.40.20.10">
    <property type="entry name" value="Severin"/>
    <property type="match status" value="1"/>
</dbReference>
<feature type="domain" description="Sec23/Sec24 beta-sandwich" evidence="17">
    <location>
        <begin position="590"/>
        <end position="672"/>
    </location>
</feature>